<dbReference type="PANTHER" id="PTHR32432:SF4">
    <property type="entry name" value="CELL DIVISION PROTEIN FTSA"/>
    <property type="match status" value="1"/>
</dbReference>
<evidence type="ECO:0000313" key="6">
    <source>
        <dbReference type="EMBL" id="OHA58173.1"/>
    </source>
</evidence>
<dbReference type="GO" id="GO:0051301">
    <property type="term" value="P:cell division"/>
    <property type="evidence" value="ECO:0007669"/>
    <property type="project" value="UniProtKB-KW"/>
</dbReference>
<dbReference type="SMART" id="SM00842">
    <property type="entry name" value="FtsA"/>
    <property type="match status" value="1"/>
</dbReference>
<reference evidence="6 7" key="1">
    <citation type="journal article" date="2016" name="Nat. Commun.">
        <title>Thousands of microbial genomes shed light on interconnected biogeochemical processes in an aquifer system.</title>
        <authorList>
            <person name="Anantharaman K."/>
            <person name="Brown C.T."/>
            <person name="Hug L.A."/>
            <person name="Sharon I."/>
            <person name="Castelle C.J."/>
            <person name="Probst A.J."/>
            <person name="Thomas B.C."/>
            <person name="Singh A."/>
            <person name="Wilkins M.J."/>
            <person name="Karaoz U."/>
            <person name="Brodie E.L."/>
            <person name="Williams K.H."/>
            <person name="Hubbard S.S."/>
            <person name="Banfield J.F."/>
        </authorList>
    </citation>
    <scope>NUCLEOTIDE SEQUENCE [LARGE SCALE GENOMIC DNA]</scope>
</reference>
<evidence type="ECO:0000259" key="5">
    <source>
        <dbReference type="SMART" id="SM00842"/>
    </source>
</evidence>
<dbReference type="InterPro" id="IPR043129">
    <property type="entry name" value="ATPase_NBD"/>
</dbReference>
<keyword evidence="3" id="KW-0472">Membrane</keyword>
<sequence length="370" mass="40294">MCEYKNGDNFPTVLALVKKNSRGLRRGYVINAEETLESVRVALADAERITKLKIKKVVLGIGGATLESKLIDGSVSVSRPDAEINSLEITRAMESAEATLPDATNRNIIHRLPISFKLDNKKVLGRVEGLRGNKLEVKTLFVTCSSQHLRDLIKVVEEAGIIVDDIVASPLAASYAVLSKLQKVSGCVLVNIGSQTTSIAVFEENLPISIQVFPLGSTDITNDIALGFRIPLEDAERVKRGEAEGTIAKKKLDDIIHARLSDIFEYVEGHLKKIGCSGLLPAGVVITGGGSGIGNIEELAKNYFKLPAKISSPEIATNSKNQIKESVWSVAYGLCLYDIDEDNEKGGMQKSHHTPMVFSVVKNIFRELWP</sequence>
<dbReference type="InterPro" id="IPR050696">
    <property type="entry name" value="FtsA/MreB"/>
</dbReference>
<dbReference type="GO" id="GO:0009898">
    <property type="term" value="C:cytoplasmic side of plasma membrane"/>
    <property type="evidence" value="ECO:0007669"/>
    <property type="project" value="TreeGrafter"/>
</dbReference>
<keyword evidence="1" id="KW-1003">Cell membrane</keyword>
<dbReference type="NCBIfam" id="TIGR01174">
    <property type="entry name" value="ftsA"/>
    <property type="match status" value="1"/>
</dbReference>
<dbReference type="InterPro" id="IPR020823">
    <property type="entry name" value="Cell_div_FtsA"/>
</dbReference>
<comment type="caution">
    <text evidence="6">The sequence shown here is derived from an EMBL/GenBank/DDBJ whole genome shotgun (WGS) entry which is preliminary data.</text>
</comment>
<gene>
    <name evidence="6" type="ORF">A2370_00525</name>
</gene>
<dbReference type="Gene3D" id="3.30.420.40">
    <property type="match status" value="2"/>
</dbReference>
<dbReference type="GO" id="GO:0032153">
    <property type="term" value="C:cell division site"/>
    <property type="evidence" value="ECO:0007669"/>
    <property type="project" value="TreeGrafter"/>
</dbReference>
<keyword evidence="2 6" id="KW-0132">Cell division</keyword>
<evidence type="ECO:0000256" key="3">
    <source>
        <dbReference type="ARBA" id="ARBA00023136"/>
    </source>
</evidence>
<dbReference type="Pfam" id="PF02491">
    <property type="entry name" value="SHS2_FTSA"/>
    <property type="match status" value="1"/>
</dbReference>
<dbReference type="PIRSF" id="PIRSF003101">
    <property type="entry name" value="FtsA"/>
    <property type="match status" value="1"/>
</dbReference>
<evidence type="ECO:0000256" key="2">
    <source>
        <dbReference type="ARBA" id="ARBA00022618"/>
    </source>
</evidence>
<dbReference type="PANTHER" id="PTHR32432">
    <property type="entry name" value="CELL DIVISION PROTEIN FTSA-RELATED"/>
    <property type="match status" value="1"/>
</dbReference>
<proteinExistence type="predicted"/>
<dbReference type="CDD" id="cd24048">
    <property type="entry name" value="ASKHA_NBD_FtsA"/>
    <property type="match status" value="1"/>
</dbReference>
<evidence type="ECO:0000256" key="4">
    <source>
        <dbReference type="ARBA" id="ARBA00023306"/>
    </source>
</evidence>
<keyword evidence="4" id="KW-0131">Cell cycle</keyword>
<dbReference type="STRING" id="1802436.A2370_00525"/>
<dbReference type="AlphaFoldDB" id="A0A1G2QCN2"/>
<dbReference type="Pfam" id="PF14450">
    <property type="entry name" value="FtsA"/>
    <property type="match status" value="1"/>
</dbReference>
<feature type="domain" description="SHS2" evidence="5">
    <location>
        <begin position="1"/>
        <end position="177"/>
    </location>
</feature>
<dbReference type="Proteomes" id="UP000176222">
    <property type="component" value="Unassembled WGS sequence"/>
</dbReference>
<protein>
    <submittedName>
        <fullName evidence="6">Cell division protein FtsA</fullName>
    </submittedName>
</protein>
<evidence type="ECO:0000256" key="1">
    <source>
        <dbReference type="ARBA" id="ARBA00022475"/>
    </source>
</evidence>
<accession>A0A1G2QCN2</accession>
<dbReference type="InterPro" id="IPR003494">
    <property type="entry name" value="SHS2_FtsA"/>
</dbReference>
<organism evidence="6 7">
    <name type="scientific">Candidatus Vogelbacteria bacterium RIFOXYB1_FULL_42_16</name>
    <dbReference type="NCBI Taxonomy" id="1802436"/>
    <lineage>
        <taxon>Bacteria</taxon>
        <taxon>Candidatus Vogeliibacteriota</taxon>
    </lineage>
</organism>
<dbReference type="SUPFAM" id="SSF53067">
    <property type="entry name" value="Actin-like ATPase domain"/>
    <property type="match status" value="2"/>
</dbReference>
<evidence type="ECO:0000313" key="7">
    <source>
        <dbReference type="Proteomes" id="UP000176222"/>
    </source>
</evidence>
<name>A0A1G2QCN2_9BACT</name>
<dbReference type="EMBL" id="MHTH01000013">
    <property type="protein sequence ID" value="OHA58173.1"/>
    <property type="molecule type" value="Genomic_DNA"/>
</dbReference>